<gene>
    <name evidence="3" type="ORF">TRFO_16603</name>
</gene>
<keyword evidence="4" id="KW-1185">Reference proteome</keyword>
<dbReference type="RefSeq" id="XP_068366419.1">
    <property type="nucleotide sequence ID" value="XM_068499083.1"/>
</dbReference>
<feature type="compositionally biased region" description="Low complexity" evidence="2">
    <location>
        <begin position="1060"/>
        <end position="1074"/>
    </location>
</feature>
<reference evidence="3" key="1">
    <citation type="submission" date="2016-10" db="EMBL/GenBank/DDBJ databases">
        <authorList>
            <person name="Benchimol M."/>
            <person name="Almeida L.G."/>
            <person name="Vasconcelos A.T."/>
            <person name="Perreira-Neves A."/>
            <person name="Rosa I.A."/>
            <person name="Tasca T."/>
            <person name="Bogo M.R."/>
            <person name="de Souza W."/>
        </authorList>
    </citation>
    <scope>NUCLEOTIDE SEQUENCE [LARGE SCALE GENOMIC DNA]</scope>
    <source>
        <strain evidence="3">K</strain>
    </source>
</reference>
<feature type="compositionally biased region" description="Low complexity" evidence="2">
    <location>
        <begin position="1"/>
        <end position="12"/>
    </location>
</feature>
<dbReference type="GO" id="GO:0030866">
    <property type="term" value="P:cortical actin cytoskeleton organization"/>
    <property type="evidence" value="ECO:0007669"/>
    <property type="project" value="TreeGrafter"/>
</dbReference>
<feature type="compositionally biased region" description="Basic and acidic residues" evidence="2">
    <location>
        <begin position="1075"/>
        <end position="1120"/>
    </location>
</feature>
<dbReference type="Proteomes" id="UP000179807">
    <property type="component" value="Unassembled WGS sequence"/>
</dbReference>
<dbReference type="AlphaFoldDB" id="A0A1J4KPW5"/>
<dbReference type="GO" id="GO:0030031">
    <property type="term" value="P:cell projection assembly"/>
    <property type="evidence" value="ECO:0007669"/>
    <property type="project" value="TreeGrafter"/>
</dbReference>
<dbReference type="GO" id="GO:0016477">
    <property type="term" value="P:cell migration"/>
    <property type="evidence" value="ECO:0007669"/>
    <property type="project" value="TreeGrafter"/>
</dbReference>
<evidence type="ECO:0000313" key="3">
    <source>
        <dbReference type="EMBL" id="OHT13283.1"/>
    </source>
</evidence>
<name>A0A1J4KPW5_9EUKA</name>
<feature type="compositionally biased region" description="Basic and acidic residues" evidence="2">
    <location>
        <begin position="1049"/>
        <end position="1058"/>
    </location>
</feature>
<organism evidence="3 4">
    <name type="scientific">Tritrichomonas foetus</name>
    <dbReference type="NCBI Taxonomy" id="1144522"/>
    <lineage>
        <taxon>Eukaryota</taxon>
        <taxon>Metamonada</taxon>
        <taxon>Parabasalia</taxon>
        <taxon>Tritrichomonadida</taxon>
        <taxon>Tritrichomonadidae</taxon>
        <taxon>Tritrichomonas</taxon>
    </lineage>
</organism>
<feature type="compositionally biased region" description="Basic residues" evidence="2">
    <location>
        <begin position="1121"/>
        <end position="1143"/>
    </location>
</feature>
<dbReference type="VEuPathDB" id="TrichDB:TRFO_16603"/>
<dbReference type="PANTHER" id="PTHR12093">
    <property type="entry name" value="NCK-ASSOCIATED PROTEIN 1"/>
    <property type="match status" value="1"/>
</dbReference>
<evidence type="ECO:0000256" key="2">
    <source>
        <dbReference type="SAM" id="MobiDB-lite"/>
    </source>
</evidence>
<feature type="region of interest" description="Disordered" evidence="2">
    <location>
        <begin position="1049"/>
        <end position="1143"/>
    </location>
</feature>
<dbReference type="InterPro" id="IPR019137">
    <property type="entry name" value="Nck-associated_protein-1"/>
</dbReference>
<sequence length="1143" mass="131512">MSSNNSAESSADNSRDNSDNEDHSQQEEAIVPEITDAVNELTNLETLIQLNEHAKRLLFGMNVAYVTLQRPEYQGFSSAIKQDKKKPFSYTEDKAKEVGQNLRQIIDVLYHVKNFSNSAKSALMNCLRNSQDLDFGWNYVYAKPVLDLFTNYVRVHIFLHQFPDLSNVVLHYKYAYDKVCKNSDPSLKELIQFLQERQSLKPLEKELQCLQTHFVSLFKSIAPSLSLLLSSPSQFPWKIFNLLDKPEPSLPTETFFKLKYLTMMHMTDLCDSFLIFGLVFMQVLSTESEFYELFVTLCYRQIVIKITANIYADIKSLFSAFKSYKTKRIDFSTSFASNLESTYTSRRPAADYRQRKLAGILKQYESASSVDASLLCRKYALYMALLGYANYEIKCAFRVKTARPNLEAFSSEISELVYYFTEITTRLLRFQGDIKRFFIYNLHEFDANYLDTLVHSFTMSTVQFQKIEQLIVALRSVDISEFDNGKQYDLLPCLSVIRSIFVRFNAQSIKHGITHMAPLFHLLSGTYFRLATYNDPYDQILQLSQIHFNWCHDDSLHALVSESNDSNSYYAVCILQMWHFFQYDIAAFAECPSLKKSLTEQYDKVISKIIESINSCIKSLQDTSFADSISQMSVSNIFSSKCRVAGVESQFENRSQHRSTYINIHKIHLMVSILEKMGIINICGEEHNPHQEVVNKLKETLKNLIEKEDLLPPIQLYKKIQTAKWIYQILCSVSITNFQSAVKETMDQLSISEGKVGVLAKMYANKYEEIALKLLPKCYYSNTMDMFIGVETSSKYLSLSALTALHKIIGTAGCTSIYRHLGTLFSFIMKDFVGNVSKLIYSDKEMTNSGLCTLINEADVIIKSWTHMSAIIQLRKMFVKFTSETPGNPDQDKAFMRGLSDNSGILKLFDDFKFKSVLAGMFSSPYWANFQCDPTHDAFKDNSHLMGLVVDVIVGAGVYFKKIKPNQVPTFYQDFFEQALKSIKAGTSAYENNKKIQFPGNRLFILLDTMVRTSCYSDYSHLETSVSYHYIRTMYTSILSKYTKSDSAKQKTSSKEEESSAASPAAAQVSSPPSSKKEHKEHKEKSEKKEKKEKSEKKERSEKREKSEKKEKPEKKDKDKKEKKKDKDKKKKRRKSKKEKKEK</sequence>
<dbReference type="GO" id="GO:0000902">
    <property type="term" value="P:cell morphogenesis"/>
    <property type="evidence" value="ECO:0007669"/>
    <property type="project" value="TreeGrafter"/>
</dbReference>
<feature type="region of interest" description="Disordered" evidence="2">
    <location>
        <begin position="1"/>
        <end position="26"/>
    </location>
</feature>
<comment type="similarity">
    <text evidence="1">Belongs to the HEM-1/HEM-2 family.</text>
</comment>
<proteinExistence type="inferred from homology"/>
<dbReference type="Pfam" id="PF09735">
    <property type="entry name" value="Nckap1"/>
    <property type="match status" value="1"/>
</dbReference>
<dbReference type="GO" id="GO:0031209">
    <property type="term" value="C:SCAR complex"/>
    <property type="evidence" value="ECO:0007669"/>
    <property type="project" value="TreeGrafter"/>
</dbReference>
<dbReference type="EMBL" id="MLAK01000544">
    <property type="protein sequence ID" value="OHT13283.1"/>
    <property type="molecule type" value="Genomic_DNA"/>
</dbReference>
<dbReference type="GeneID" id="94833787"/>
<dbReference type="OrthoDB" id="10556015at2759"/>
<protein>
    <submittedName>
        <fullName evidence="3">Uncharacterized protein</fullName>
    </submittedName>
</protein>
<accession>A0A1J4KPW5</accession>
<comment type="caution">
    <text evidence="3">The sequence shown here is derived from an EMBL/GenBank/DDBJ whole genome shotgun (WGS) entry which is preliminary data.</text>
</comment>
<evidence type="ECO:0000313" key="4">
    <source>
        <dbReference type="Proteomes" id="UP000179807"/>
    </source>
</evidence>
<feature type="compositionally biased region" description="Basic and acidic residues" evidence="2">
    <location>
        <begin position="13"/>
        <end position="26"/>
    </location>
</feature>
<evidence type="ECO:0000256" key="1">
    <source>
        <dbReference type="ARBA" id="ARBA00037947"/>
    </source>
</evidence>
<dbReference type="PANTHER" id="PTHR12093:SF10">
    <property type="entry name" value="MEMBRANE-ASSOCIATED PROTEIN HEM"/>
    <property type="match status" value="1"/>
</dbReference>